<reference evidence="6 7" key="1">
    <citation type="submission" date="2017-09" db="EMBL/GenBank/DDBJ databases">
        <title>Large-scale bioinformatics analysis of Bacillus genomes uncovers conserved roles of natural products in bacterial physiology.</title>
        <authorList>
            <consortium name="Agbiome Team Llc"/>
            <person name="Bleich R.M."/>
            <person name="Grubbs K.J."/>
            <person name="Santa Maria K.C."/>
            <person name="Allen S.E."/>
            <person name="Farag S."/>
            <person name="Shank E.A."/>
            <person name="Bowers A."/>
        </authorList>
    </citation>
    <scope>NUCLEOTIDE SEQUENCE [LARGE SCALE GENOMIC DNA]</scope>
    <source>
        <strain evidence="6 7">AFS064137</strain>
    </source>
</reference>
<protein>
    <recommendedName>
        <fullName evidence="2">protein-tyrosine-phosphatase</fullName>
        <ecNumber evidence="2">3.1.3.48</ecNumber>
    </recommendedName>
</protein>
<gene>
    <name evidence="6" type="ORF">COK81_00170</name>
</gene>
<dbReference type="Gene3D" id="3.20.20.140">
    <property type="entry name" value="Metal-dependent hydrolases"/>
    <property type="match status" value="1"/>
</dbReference>
<evidence type="ECO:0000256" key="4">
    <source>
        <dbReference type="ARBA" id="ARBA00022912"/>
    </source>
</evidence>
<keyword evidence="4" id="KW-0904">Protein phosphatase</keyword>
<proteinExistence type="inferred from homology"/>
<dbReference type="GO" id="GO:0004725">
    <property type="term" value="F:protein tyrosine phosphatase activity"/>
    <property type="evidence" value="ECO:0007669"/>
    <property type="project" value="UniProtKB-EC"/>
</dbReference>
<comment type="caution">
    <text evidence="6">The sequence shown here is derived from an EMBL/GenBank/DDBJ whole genome shotgun (WGS) entry which is preliminary data.</text>
</comment>
<evidence type="ECO:0000256" key="2">
    <source>
        <dbReference type="ARBA" id="ARBA00013064"/>
    </source>
</evidence>
<evidence type="ECO:0000256" key="5">
    <source>
        <dbReference type="ARBA" id="ARBA00051722"/>
    </source>
</evidence>
<organism evidence="6 7">
    <name type="scientific">Bacillus thuringiensis</name>
    <dbReference type="NCBI Taxonomy" id="1428"/>
    <lineage>
        <taxon>Bacteria</taxon>
        <taxon>Bacillati</taxon>
        <taxon>Bacillota</taxon>
        <taxon>Bacilli</taxon>
        <taxon>Bacillales</taxon>
        <taxon>Bacillaceae</taxon>
        <taxon>Bacillus</taxon>
        <taxon>Bacillus cereus group</taxon>
    </lineage>
</organism>
<dbReference type="Proteomes" id="UP000225910">
    <property type="component" value="Unassembled WGS sequence"/>
</dbReference>
<evidence type="ECO:0000313" key="6">
    <source>
        <dbReference type="EMBL" id="PFU03504.1"/>
    </source>
</evidence>
<comment type="catalytic activity">
    <reaction evidence="5">
        <text>O-phospho-L-tyrosyl-[protein] + H2O = L-tyrosyl-[protein] + phosphate</text>
        <dbReference type="Rhea" id="RHEA:10684"/>
        <dbReference type="Rhea" id="RHEA-COMP:10136"/>
        <dbReference type="Rhea" id="RHEA-COMP:20101"/>
        <dbReference type="ChEBI" id="CHEBI:15377"/>
        <dbReference type="ChEBI" id="CHEBI:43474"/>
        <dbReference type="ChEBI" id="CHEBI:46858"/>
        <dbReference type="ChEBI" id="CHEBI:61978"/>
        <dbReference type="EC" id="3.1.3.48"/>
    </reaction>
</comment>
<dbReference type="RefSeq" id="WP_098678179.1">
    <property type="nucleotide sequence ID" value="NZ_NVCU01000007.1"/>
</dbReference>
<dbReference type="GO" id="GO:0030145">
    <property type="term" value="F:manganese ion binding"/>
    <property type="evidence" value="ECO:0007669"/>
    <property type="project" value="InterPro"/>
</dbReference>
<sequence length="145" mass="16519">MAILEKKIKKCSLQLIEYKLTHVIASDAHNITTRTFHLQTGYNVIEKGFGISVAGSFKENAYLALSGKEIYKEEPEMIRHKKLFSLFKSLIKLVMSSLPISMGALGHAVGKMYYLRRLSSKVWCEEGLDARIYYVTILVITEKEN</sequence>
<accession>A0A9X7B576</accession>
<evidence type="ECO:0000256" key="3">
    <source>
        <dbReference type="ARBA" id="ARBA00022801"/>
    </source>
</evidence>
<dbReference type="PANTHER" id="PTHR39181:SF1">
    <property type="entry name" value="TYROSINE-PROTEIN PHOSPHATASE YWQE"/>
    <property type="match status" value="1"/>
</dbReference>
<evidence type="ECO:0000256" key="1">
    <source>
        <dbReference type="ARBA" id="ARBA00005750"/>
    </source>
</evidence>
<dbReference type="EC" id="3.1.3.48" evidence="2"/>
<name>A0A9X7B576_BACTU</name>
<comment type="similarity">
    <text evidence="1">Belongs to the metallo-dependent hydrolases superfamily. CpsB/CapC family.</text>
</comment>
<dbReference type="AlphaFoldDB" id="A0A9X7B576"/>
<dbReference type="PANTHER" id="PTHR39181">
    <property type="entry name" value="TYROSINE-PROTEIN PHOSPHATASE YWQE"/>
    <property type="match status" value="1"/>
</dbReference>
<keyword evidence="3" id="KW-0378">Hydrolase</keyword>
<evidence type="ECO:0000313" key="7">
    <source>
        <dbReference type="Proteomes" id="UP000225910"/>
    </source>
</evidence>
<dbReference type="EMBL" id="NVCU01000007">
    <property type="protein sequence ID" value="PFU03504.1"/>
    <property type="molecule type" value="Genomic_DNA"/>
</dbReference>
<dbReference type="InterPro" id="IPR016667">
    <property type="entry name" value="Caps_polysacc_synth_CpsB/CapC"/>
</dbReference>